<dbReference type="FunFam" id="3.30.40.10:FF:000748">
    <property type="entry name" value="PHD finger domain protein, putative"/>
    <property type="match status" value="1"/>
</dbReference>
<keyword evidence="2 4" id="KW-0863">Zinc-finger</keyword>
<dbReference type="SUPFAM" id="SSF57903">
    <property type="entry name" value="FYVE/PHD zinc finger"/>
    <property type="match status" value="2"/>
</dbReference>
<dbReference type="InterPro" id="IPR011011">
    <property type="entry name" value="Znf_FYVE_PHD"/>
</dbReference>
<evidence type="ECO:0000256" key="4">
    <source>
        <dbReference type="PROSITE-ProRule" id="PRU00146"/>
    </source>
</evidence>
<dbReference type="GO" id="GO:0032221">
    <property type="term" value="C:Rpd3S complex"/>
    <property type="evidence" value="ECO:0007669"/>
    <property type="project" value="TreeGrafter"/>
</dbReference>
<dbReference type="CDD" id="cd15534">
    <property type="entry name" value="PHD2_PHF12_Rco1"/>
    <property type="match status" value="1"/>
</dbReference>
<accession>A0AAN6FIB3</accession>
<dbReference type="Pfam" id="PF00628">
    <property type="entry name" value="PHD"/>
    <property type="match status" value="2"/>
</dbReference>
<feature type="region of interest" description="Disordered" evidence="5">
    <location>
        <begin position="1"/>
        <end position="153"/>
    </location>
</feature>
<dbReference type="AlphaFoldDB" id="A0AAN6FIB3"/>
<dbReference type="InterPro" id="IPR019787">
    <property type="entry name" value="Znf_PHD-finger"/>
</dbReference>
<feature type="compositionally biased region" description="Polar residues" evidence="5">
    <location>
        <begin position="240"/>
        <end position="260"/>
    </location>
</feature>
<feature type="region of interest" description="Disordered" evidence="5">
    <location>
        <begin position="215"/>
        <end position="389"/>
    </location>
</feature>
<dbReference type="InterPro" id="IPR013083">
    <property type="entry name" value="Znf_RING/FYVE/PHD"/>
</dbReference>
<feature type="compositionally biased region" description="Polar residues" evidence="5">
    <location>
        <begin position="315"/>
        <end position="327"/>
    </location>
</feature>
<dbReference type="Proteomes" id="UP001168146">
    <property type="component" value="Unassembled WGS sequence"/>
</dbReference>
<keyword evidence="3" id="KW-0862">Zinc</keyword>
<feature type="compositionally biased region" description="Low complexity" evidence="5">
    <location>
        <begin position="446"/>
        <end position="459"/>
    </location>
</feature>
<gene>
    <name evidence="7" type="ORF">LTR82_010996</name>
    <name evidence="8" type="ORF">LTR91_001162</name>
</gene>
<dbReference type="SMART" id="SM00249">
    <property type="entry name" value="PHD"/>
    <property type="match status" value="2"/>
</dbReference>
<name>A0AAN6FIB3_9PEZI</name>
<evidence type="ECO:0000256" key="5">
    <source>
        <dbReference type="SAM" id="MobiDB-lite"/>
    </source>
</evidence>
<organism evidence="7 9">
    <name type="scientific">Friedmanniomyces endolithicus</name>
    <dbReference type="NCBI Taxonomy" id="329885"/>
    <lineage>
        <taxon>Eukaryota</taxon>
        <taxon>Fungi</taxon>
        <taxon>Dikarya</taxon>
        <taxon>Ascomycota</taxon>
        <taxon>Pezizomycotina</taxon>
        <taxon>Dothideomycetes</taxon>
        <taxon>Dothideomycetidae</taxon>
        <taxon>Mycosphaerellales</taxon>
        <taxon>Teratosphaeriaceae</taxon>
        <taxon>Friedmanniomyces</taxon>
    </lineage>
</organism>
<evidence type="ECO:0000259" key="6">
    <source>
        <dbReference type="PROSITE" id="PS50016"/>
    </source>
</evidence>
<dbReference type="Gene3D" id="3.30.40.10">
    <property type="entry name" value="Zinc/RING finger domain, C3HC4 (zinc finger)"/>
    <property type="match status" value="2"/>
</dbReference>
<comment type="caution">
    <text evidence="7">The sequence shown here is derived from an EMBL/GenBank/DDBJ whole genome shotgun (WGS) entry which is preliminary data.</text>
</comment>
<evidence type="ECO:0000256" key="3">
    <source>
        <dbReference type="ARBA" id="ARBA00022833"/>
    </source>
</evidence>
<evidence type="ECO:0000313" key="8">
    <source>
        <dbReference type="EMBL" id="KAK1014299.1"/>
    </source>
</evidence>
<dbReference type="PROSITE" id="PS50016">
    <property type="entry name" value="ZF_PHD_2"/>
    <property type="match status" value="2"/>
</dbReference>
<feature type="compositionally biased region" description="Basic residues" evidence="5">
    <location>
        <begin position="219"/>
        <end position="239"/>
    </location>
</feature>
<dbReference type="Proteomes" id="UP001175353">
    <property type="component" value="Unassembled WGS sequence"/>
</dbReference>
<feature type="domain" description="PHD-type" evidence="6">
    <location>
        <begin position="731"/>
        <end position="792"/>
    </location>
</feature>
<evidence type="ECO:0000256" key="1">
    <source>
        <dbReference type="ARBA" id="ARBA00022723"/>
    </source>
</evidence>
<feature type="compositionally biased region" description="Polar residues" evidence="5">
    <location>
        <begin position="422"/>
        <end position="435"/>
    </location>
</feature>
<feature type="domain" description="PHD-type" evidence="6">
    <location>
        <begin position="598"/>
        <end position="648"/>
    </location>
</feature>
<dbReference type="GO" id="GO:0006357">
    <property type="term" value="P:regulation of transcription by RNA polymerase II"/>
    <property type="evidence" value="ECO:0007669"/>
    <property type="project" value="TreeGrafter"/>
</dbReference>
<feature type="region of interest" description="Disordered" evidence="5">
    <location>
        <begin position="968"/>
        <end position="990"/>
    </location>
</feature>
<dbReference type="EMBL" id="JAUJLE010000004">
    <property type="protein sequence ID" value="KAK1014299.1"/>
    <property type="molecule type" value="Genomic_DNA"/>
</dbReference>
<keyword evidence="10" id="KW-1185">Reference proteome</keyword>
<dbReference type="PROSITE" id="PS01359">
    <property type="entry name" value="ZF_PHD_1"/>
    <property type="match status" value="1"/>
</dbReference>
<proteinExistence type="predicted"/>
<sequence>MEDVRKEPGGDWVEPSLTSAPSYEDHYGAPHGVLEHMQPLGEAPSAKVKSRVRSEGPRKSVHGRSAAAVGLDAQETPEGSPAPPAAAPVQVDGSIPPPAVKADDEKDDDYAPVVNKKAGATRPKTAPRHSDATGSAKKLRAEARKGGASAKKRIYDPAKLQRVVESAKARAMEVGKPDLAAAVHEIWVESLKSVHLTDLLEAILTTTATAAQTEDFQNHVKRAKKRLRDAKEKHRKKPAKNNTNGSQALPLRSPSNSTSQPVPPPTNTFAVPSTEHTDSSKTRLSLKVKSPAKQARRRPEQSGKMATLPPKSRARSGSETSELTDLTSDGEGPLPPGEADQLSHGPPSVAPKTNGIHGKDHAAERGSLAAPGGKLKRSSAEAELDDEGWEREKVIITKKAKLGETVTRNTPYQESDMRSSAREAQQLRTTRTTAKSLVPPSVTLPAAGSRAASARGSRAPSMNPDSPLTDISTNSSRLSTPRIMKTAPKATVKRAKTKNSPEKKHLAGYGGLSVAGGAERESPIGDDDNEEVRQQPALSAKSPDSRFHAAFPHHLPTLPRTTPMHIPPRRSSCLVTSYTLAKEVKQYLTIDEQLSENNDFCSACGGSGFLLCCDGCDRSFHFSCLDPPLNDEASELNEPWFCYICVAKRPIASEQPDKLPQRGLFAPLFSILRKQNPSNFALPPDIRDYFEGVQADGNGNFIEALHSRTRNRAGYDELPDYYKLKDSKGKTVLCYHCSKSAQGQPPRPIIQCDYCNENWHLDCLDPPMANPPARNWDGKKVHDWMCPLHADQELRKIDASLLVPRRKVHVRRPRNPKIVDAALPRGFQNNGVIDVQDEQSGDDSDTEFYEEESPDEPNEPVIHRMPARGIKLDFIDRVKSTRIQHIRNERFHKRPRTARPSVMQQANFARRSFAEKQLALNLTQFASANKDLELGSDQVDNLVGALIAEAPSEVVEEFMAAELAADAKAKSSATAEVPPSPPNSDQTDLISGEQRRQLQMLQELIRRKLESSRT</sequence>
<evidence type="ECO:0000313" key="7">
    <source>
        <dbReference type="EMBL" id="KAK0318006.1"/>
    </source>
</evidence>
<dbReference type="PANTHER" id="PTHR47636">
    <property type="entry name" value="TRANSCRIPTIONAL REGULATORY PROTEIN RCO1"/>
    <property type="match status" value="1"/>
</dbReference>
<reference evidence="7" key="1">
    <citation type="submission" date="2021-12" db="EMBL/GenBank/DDBJ databases">
        <title>Black yeast isolated from Biological Soil Crust.</title>
        <authorList>
            <person name="Kurbessoian T."/>
        </authorList>
    </citation>
    <scope>NUCLEOTIDE SEQUENCE</scope>
    <source>
        <strain evidence="7">CCFEE 5208</strain>
    </source>
</reference>
<feature type="region of interest" description="Disordered" evidence="5">
    <location>
        <begin position="406"/>
        <end position="544"/>
    </location>
</feature>
<evidence type="ECO:0000313" key="10">
    <source>
        <dbReference type="Proteomes" id="UP001175353"/>
    </source>
</evidence>
<keyword evidence="1" id="KW-0479">Metal-binding</keyword>
<feature type="region of interest" description="Disordered" evidence="5">
    <location>
        <begin position="829"/>
        <end position="861"/>
    </location>
</feature>
<dbReference type="PANTHER" id="PTHR47636:SF1">
    <property type="entry name" value="TRANSCRIPTIONAL REGULATORY PROTEIN RCO1"/>
    <property type="match status" value="1"/>
</dbReference>
<dbReference type="InterPro" id="IPR052819">
    <property type="entry name" value="Chromatin_regulatory_protein"/>
</dbReference>
<feature type="compositionally biased region" description="Polar residues" evidence="5">
    <location>
        <begin position="463"/>
        <end position="479"/>
    </location>
</feature>
<protein>
    <recommendedName>
        <fullName evidence="6">PHD-type domain-containing protein</fullName>
    </recommendedName>
</protein>
<reference evidence="8" key="2">
    <citation type="submission" date="2023-06" db="EMBL/GenBank/DDBJ databases">
        <title>Black Yeasts Isolated from many extreme environments.</title>
        <authorList>
            <person name="Coleine C."/>
            <person name="Stajich J.E."/>
            <person name="Selbmann L."/>
        </authorList>
    </citation>
    <scope>NUCLEOTIDE SEQUENCE</scope>
    <source>
        <strain evidence="8">CCFEE 5200</strain>
    </source>
</reference>
<dbReference type="InterPro" id="IPR001965">
    <property type="entry name" value="Znf_PHD"/>
</dbReference>
<feature type="compositionally biased region" description="Acidic residues" evidence="5">
    <location>
        <begin position="835"/>
        <end position="858"/>
    </location>
</feature>
<evidence type="ECO:0000313" key="9">
    <source>
        <dbReference type="Proteomes" id="UP001168146"/>
    </source>
</evidence>
<dbReference type="CDD" id="cd15535">
    <property type="entry name" value="PHD1_Rco1"/>
    <property type="match status" value="1"/>
</dbReference>
<dbReference type="EMBL" id="JASUXU010000039">
    <property type="protein sequence ID" value="KAK0318006.1"/>
    <property type="molecule type" value="Genomic_DNA"/>
</dbReference>
<dbReference type="InterPro" id="IPR019786">
    <property type="entry name" value="Zinc_finger_PHD-type_CS"/>
</dbReference>
<evidence type="ECO:0000256" key="2">
    <source>
        <dbReference type="ARBA" id="ARBA00022771"/>
    </source>
</evidence>
<dbReference type="GO" id="GO:0008270">
    <property type="term" value="F:zinc ion binding"/>
    <property type="evidence" value="ECO:0007669"/>
    <property type="project" value="UniProtKB-KW"/>
</dbReference>